<proteinExistence type="inferred from homology"/>
<reference evidence="3" key="1">
    <citation type="submission" date="2019-02" db="EMBL/GenBank/DDBJ databases">
        <authorList>
            <person name="Li S.-H."/>
        </authorList>
    </citation>
    <scope>NUCLEOTIDE SEQUENCE</scope>
    <source>
        <strain evidence="3">IMCC14734</strain>
    </source>
</reference>
<evidence type="ECO:0000313" key="4">
    <source>
        <dbReference type="Proteomes" id="UP001143362"/>
    </source>
</evidence>
<dbReference type="NCBIfam" id="NF004818">
    <property type="entry name" value="PRK06172.1"/>
    <property type="match status" value="1"/>
</dbReference>
<dbReference type="InterPro" id="IPR036291">
    <property type="entry name" value="NAD(P)-bd_dom_sf"/>
</dbReference>
<dbReference type="Pfam" id="PF13561">
    <property type="entry name" value="adh_short_C2"/>
    <property type="match status" value="1"/>
</dbReference>
<name>A0ABT3TJS4_9GAMM</name>
<evidence type="ECO:0000256" key="2">
    <source>
        <dbReference type="ARBA" id="ARBA00023002"/>
    </source>
</evidence>
<evidence type="ECO:0000256" key="1">
    <source>
        <dbReference type="ARBA" id="ARBA00006484"/>
    </source>
</evidence>
<accession>A0ABT3TJS4</accession>
<dbReference type="NCBIfam" id="NF005559">
    <property type="entry name" value="PRK07231.1"/>
    <property type="match status" value="1"/>
</dbReference>
<dbReference type="Proteomes" id="UP001143362">
    <property type="component" value="Unassembled WGS sequence"/>
</dbReference>
<evidence type="ECO:0000313" key="3">
    <source>
        <dbReference type="EMBL" id="MCX2982021.1"/>
    </source>
</evidence>
<gene>
    <name evidence="3" type="ORF">EYC98_14250</name>
</gene>
<sequence>MTKSLQGKVAIVTGGNAGIGRATARLFAAEGAKTVVCARRIEEGEQTVRDIVDAGGIATFIQADVSKAADVKALIDQTVHLYGRVDCLFSNAGISGNPGTPIVDLEEEEWDQVININLKGVWLGMKYVIPVMQQNGGGSIINMSSIYGLMGSHLQMPAYTASKHGVIGLTKSGARDYAPDNIRINAICPAYIHTEMVDGPMAADPQLATTIMGLHPIGRLGTVEEIAEAVLWLASDKSSFVTGHSLTADGGLTLG</sequence>
<comment type="similarity">
    <text evidence="1">Belongs to the short-chain dehydrogenases/reductases (SDR) family.</text>
</comment>
<dbReference type="PROSITE" id="PS00061">
    <property type="entry name" value="ADH_SHORT"/>
    <property type="match status" value="1"/>
</dbReference>
<keyword evidence="2" id="KW-0560">Oxidoreductase</keyword>
<dbReference type="EMBL" id="SHNN01000002">
    <property type="protein sequence ID" value="MCX2982021.1"/>
    <property type="molecule type" value="Genomic_DNA"/>
</dbReference>
<dbReference type="SUPFAM" id="SSF51735">
    <property type="entry name" value="NAD(P)-binding Rossmann-fold domains"/>
    <property type="match status" value="1"/>
</dbReference>
<dbReference type="InterPro" id="IPR002347">
    <property type="entry name" value="SDR_fam"/>
</dbReference>
<dbReference type="Gene3D" id="3.40.50.720">
    <property type="entry name" value="NAD(P)-binding Rossmann-like Domain"/>
    <property type="match status" value="1"/>
</dbReference>
<comment type="caution">
    <text evidence="3">The sequence shown here is derived from an EMBL/GenBank/DDBJ whole genome shotgun (WGS) entry which is preliminary data.</text>
</comment>
<organism evidence="3 4">
    <name type="scientific">Candidatus Litorirhabdus singularis</name>
    <dbReference type="NCBI Taxonomy" id="2518993"/>
    <lineage>
        <taxon>Bacteria</taxon>
        <taxon>Pseudomonadati</taxon>
        <taxon>Pseudomonadota</taxon>
        <taxon>Gammaproteobacteria</taxon>
        <taxon>Cellvibrionales</taxon>
        <taxon>Halieaceae</taxon>
        <taxon>Candidatus Litorirhabdus</taxon>
    </lineage>
</organism>
<dbReference type="PRINTS" id="PR00080">
    <property type="entry name" value="SDRFAMILY"/>
</dbReference>
<dbReference type="CDD" id="cd05233">
    <property type="entry name" value="SDR_c"/>
    <property type="match status" value="1"/>
</dbReference>
<dbReference type="PANTHER" id="PTHR24321">
    <property type="entry name" value="DEHYDROGENASES, SHORT CHAIN"/>
    <property type="match status" value="1"/>
</dbReference>
<dbReference type="PRINTS" id="PR00081">
    <property type="entry name" value="GDHRDH"/>
</dbReference>
<dbReference type="RefSeq" id="WP_279246016.1">
    <property type="nucleotide sequence ID" value="NZ_SHNN01000002.1"/>
</dbReference>
<keyword evidence="4" id="KW-1185">Reference proteome</keyword>
<protein>
    <submittedName>
        <fullName evidence="3">SDR family oxidoreductase</fullName>
    </submittedName>
</protein>
<dbReference type="PANTHER" id="PTHR24321:SF11">
    <property type="entry name" value="BLR0893 PROTEIN"/>
    <property type="match status" value="1"/>
</dbReference>
<dbReference type="InterPro" id="IPR020904">
    <property type="entry name" value="Sc_DH/Rdtase_CS"/>
</dbReference>